<evidence type="ECO:0000313" key="2">
    <source>
        <dbReference type="Proteomes" id="UP001497535"/>
    </source>
</evidence>
<organism evidence="1 2">
    <name type="scientific">Meloidogyne enterolobii</name>
    <name type="common">Root-knot nematode worm</name>
    <name type="synonym">Meloidogyne mayaguensis</name>
    <dbReference type="NCBI Taxonomy" id="390850"/>
    <lineage>
        <taxon>Eukaryota</taxon>
        <taxon>Metazoa</taxon>
        <taxon>Ecdysozoa</taxon>
        <taxon>Nematoda</taxon>
        <taxon>Chromadorea</taxon>
        <taxon>Rhabditida</taxon>
        <taxon>Tylenchina</taxon>
        <taxon>Tylenchomorpha</taxon>
        <taxon>Tylenchoidea</taxon>
        <taxon>Meloidogynidae</taxon>
        <taxon>Meloidogyninae</taxon>
        <taxon>Meloidogyne</taxon>
    </lineage>
</organism>
<reference evidence="1" key="1">
    <citation type="submission" date="2023-11" db="EMBL/GenBank/DDBJ databases">
        <authorList>
            <person name="Poullet M."/>
        </authorList>
    </citation>
    <scope>NUCLEOTIDE SEQUENCE</scope>
    <source>
        <strain evidence="1">E1834</strain>
    </source>
</reference>
<dbReference type="EMBL" id="CAVMJV010000020">
    <property type="protein sequence ID" value="CAK5066707.1"/>
    <property type="molecule type" value="Genomic_DNA"/>
</dbReference>
<dbReference type="Proteomes" id="UP001497535">
    <property type="component" value="Unassembled WGS sequence"/>
</dbReference>
<evidence type="ECO:0000313" key="1">
    <source>
        <dbReference type="EMBL" id="CAK5066707.1"/>
    </source>
</evidence>
<comment type="caution">
    <text evidence="1">The sequence shown here is derived from an EMBL/GenBank/DDBJ whole genome shotgun (WGS) entry which is preliminary data.</text>
</comment>
<gene>
    <name evidence="1" type="ORF">MENTE1834_LOCUS17639</name>
</gene>
<proteinExistence type="predicted"/>
<sequence>MRTKSNNRRRKSKGSKRKCLLLRAKSMHWRSAAVRVRERKALHHHQRSEWENIFLKIIKFRLFFE</sequence>
<keyword evidence="2" id="KW-1185">Reference proteome</keyword>
<protein>
    <submittedName>
        <fullName evidence="1">Uncharacterized protein</fullName>
    </submittedName>
</protein>
<accession>A0ACB0YXA3</accession>
<name>A0ACB0YXA3_MELEN</name>